<evidence type="ECO:0008006" key="3">
    <source>
        <dbReference type="Google" id="ProtNLM"/>
    </source>
</evidence>
<protein>
    <recommendedName>
        <fullName evidence="3">Response regulatory domain-containing protein</fullName>
    </recommendedName>
</protein>
<organism evidence="1 2">
    <name type="scientific">Caldimonas aquatica</name>
    <dbReference type="NCBI Taxonomy" id="376175"/>
    <lineage>
        <taxon>Bacteria</taxon>
        <taxon>Pseudomonadati</taxon>
        <taxon>Pseudomonadota</taxon>
        <taxon>Betaproteobacteria</taxon>
        <taxon>Burkholderiales</taxon>
        <taxon>Sphaerotilaceae</taxon>
        <taxon>Caldimonas</taxon>
    </lineage>
</organism>
<dbReference type="EMBL" id="CP110257">
    <property type="protein sequence ID" value="UZD56382.1"/>
    <property type="molecule type" value="Genomic_DNA"/>
</dbReference>
<sequence>MTFHRSDRSPLFTRPWRPAVLAVSENPQVLARLARVCLPMEPYTRWMVESDAGCALERLAAAACDLMLVDVEALPPQVDGFVLAARRARAQAAVLLVGEAQCAPHEDVRLVAWSELPQWAAIELARLRCRAELQRLPGADLDETTLPDALPSLS</sequence>
<dbReference type="RefSeq" id="WP_264894357.1">
    <property type="nucleotide sequence ID" value="NZ_CP110257.1"/>
</dbReference>
<proteinExistence type="predicted"/>
<name>A0ABY6MWK7_9BURK</name>
<accession>A0ABY6MWK7</accession>
<evidence type="ECO:0000313" key="1">
    <source>
        <dbReference type="EMBL" id="UZD56382.1"/>
    </source>
</evidence>
<dbReference type="Proteomes" id="UP001163266">
    <property type="component" value="Chromosome"/>
</dbReference>
<gene>
    <name evidence="1" type="ORF">OMP39_07415</name>
</gene>
<reference evidence="1" key="1">
    <citation type="submission" date="2022-10" db="EMBL/GenBank/DDBJ databases">
        <title>Complete genome sequence of Schlegelella aquatica LMG 23380.</title>
        <authorList>
            <person name="Musilova J."/>
            <person name="Kourilova X."/>
            <person name="Bezdicek M."/>
            <person name="Hermankova K."/>
            <person name="Obruca S."/>
            <person name="Sedlar K."/>
        </authorList>
    </citation>
    <scope>NUCLEOTIDE SEQUENCE</scope>
    <source>
        <strain evidence="1">LMG 23380</strain>
    </source>
</reference>
<evidence type="ECO:0000313" key="2">
    <source>
        <dbReference type="Proteomes" id="UP001163266"/>
    </source>
</evidence>
<keyword evidence="2" id="KW-1185">Reference proteome</keyword>